<dbReference type="OrthoDB" id="9806359at2"/>
<evidence type="ECO:0000259" key="8">
    <source>
        <dbReference type="Pfam" id="PF00483"/>
    </source>
</evidence>
<dbReference type="CDD" id="cd02509">
    <property type="entry name" value="GDP-M1P_Guanylyltransferase"/>
    <property type="match status" value="1"/>
</dbReference>
<keyword evidence="11" id="KW-1185">Reference proteome</keyword>
<comment type="similarity">
    <text evidence="1">Belongs to the mannose-6-phosphate isomerase type 2 family.</text>
</comment>
<dbReference type="Proteomes" id="UP000262802">
    <property type="component" value="Chromosome"/>
</dbReference>
<dbReference type="GO" id="GO:0004475">
    <property type="term" value="F:mannose-1-phosphate guanylyltransferase (GTP) activity"/>
    <property type="evidence" value="ECO:0007669"/>
    <property type="project" value="UniProtKB-EC"/>
</dbReference>
<evidence type="ECO:0000256" key="2">
    <source>
        <dbReference type="ARBA" id="ARBA00012387"/>
    </source>
</evidence>
<dbReference type="InterPro" id="IPR054566">
    <property type="entry name" value="ManC/GMP-like_b-helix"/>
</dbReference>
<proteinExistence type="inferred from homology"/>
<comment type="catalytic activity">
    <reaction evidence="7">
        <text>alpha-D-mannose 1-phosphate + GTP + H(+) = GDP-alpha-D-mannose + diphosphate</text>
        <dbReference type="Rhea" id="RHEA:15229"/>
        <dbReference type="ChEBI" id="CHEBI:15378"/>
        <dbReference type="ChEBI" id="CHEBI:33019"/>
        <dbReference type="ChEBI" id="CHEBI:37565"/>
        <dbReference type="ChEBI" id="CHEBI:57527"/>
        <dbReference type="ChEBI" id="CHEBI:58409"/>
        <dbReference type="EC" id="2.7.7.13"/>
    </reaction>
</comment>
<sequence length="364" mass="40743">MASPGAPYLVVMAGGIGSRFWPFSRTHHPKQFHDVLGVGKSMLRITVDRFQGICPPENVFVVTNRDYVELVQQHLPEIAPDQILAEPIGRNTAPCIAYASYRIAQRDPQGVIVVTPADHAVQKEDEFRGVIRTAIDAARTQDVLITLGIQPSRPDTGYGYIQFHDDEAQQLGGGLKKVKTFTEKPNSQLAHMFVESGDFLWNSGLFIWRADSILRAFHHYLSDIAEVFDEGRMLLGTPAEKGFIQQAYSRCRNISIDYGVMEKADNVYVLPADFGWSDLGTWDSLHRMGHHDADGNVVDGDALLYDTRECVIKTPSERLVVVQGLEGYIVAEYDNVLLICKRTEEQRVKDFVADVKSKKGQGYN</sequence>
<dbReference type="PANTHER" id="PTHR46390:SF1">
    <property type="entry name" value="MANNOSE-1-PHOSPHATE GUANYLYLTRANSFERASE"/>
    <property type="match status" value="1"/>
</dbReference>
<dbReference type="InterPro" id="IPR049577">
    <property type="entry name" value="GMPP_N"/>
</dbReference>
<reference evidence="10 11" key="1">
    <citation type="submission" date="2018-09" db="EMBL/GenBank/DDBJ databases">
        <title>Hymenobacter medium sp. nov., isolated from R2A medium.</title>
        <authorList>
            <person name="Yingchao G."/>
        </authorList>
    </citation>
    <scope>NUCLEOTIDE SEQUENCE [LARGE SCALE GENOMIC DNA]</scope>
    <source>
        <strain evidence="11">sh-6</strain>
    </source>
</reference>
<dbReference type="PANTHER" id="PTHR46390">
    <property type="entry name" value="MANNOSE-1-PHOSPHATE GUANYLYLTRANSFERASE"/>
    <property type="match status" value="1"/>
</dbReference>
<dbReference type="InterPro" id="IPR051161">
    <property type="entry name" value="Mannose-6P_isomerase_type2"/>
</dbReference>
<dbReference type="Gene3D" id="3.90.550.10">
    <property type="entry name" value="Spore Coat Polysaccharide Biosynthesis Protein SpsA, Chain A"/>
    <property type="match status" value="1"/>
</dbReference>
<accession>A0A3B7R4C1</accession>
<dbReference type="RefSeq" id="WP_119446133.1">
    <property type="nucleotide sequence ID" value="NZ_CP032317.1"/>
</dbReference>
<dbReference type="GO" id="GO:0009298">
    <property type="term" value="P:GDP-mannose biosynthetic process"/>
    <property type="evidence" value="ECO:0007669"/>
    <property type="project" value="TreeGrafter"/>
</dbReference>
<gene>
    <name evidence="10" type="ORF">D3Y59_17030</name>
</gene>
<evidence type="ECO:0000313" key="11">
    <source>
        <dbReference type="Proteomes" id="UP000262802"/>
    </source>
</evidence>
<evidence type="ECO:0000256" key="5">
    <source>
        <dbReference type="ARBA" id="ARBA00022741"/>
    </source>
</evidence>
<evidence type="ECO:0000256" key="3">
    <source>
        <dbReference type="ARBA" id="ARBA00022679"/>
    </source>
</evidence>
<dbReference type="KEGG" id="hyh:D3Y59_17030"/>
<dbReference type="EC" id="2.7.7.13" evidence="2"/>
<dbReference type="GO" id="GO:0005525">
    <property type="term" value="F:GTP binding"/>
    <property type="evidence" value="ECO:0007669"/>
    <property type="project" value="UniProtKB-KW"/>
</dbReference>
<feature type="domain" description="Nucleotidyl transferase" evidence="8">
    <location>
        <begin position="10"/>
        <end position="292"/>
    </location>
</feature>
<dbReference type="SUPFAM" id="SSF159283">
    <property type="entry name" value="Guanosine diphospho-D-mannose pyrophosphorylase/mannose-6-phosphate isomerase linker domain"/>
    <property type="match status" value="1"/>
</dbReference>
<dbReference type="AlphaFoldDB" id="A0A3B7R4C1"/>
<keyword evidence="6" id="KW-0342">GTP-binding</keyword>
<protein>
    <recommendedName>
        <fullName evidence="2">mannose-1-phosphate guanylyltransferase</fullName>
        <ecNumber evidence="2">2.7.7.13</ecNumber>
    </recommendedName>
</protein>
<evidence type="ECO:0000256" key="6">
    <source>
        <dbReference type="ARBA" id="ARBA00023134"/>
    </source>
</evidence>
<organism evidence="10 11">
    <name type="scientific">Hymenobacter oligotrophus</name>
    <dbReference type="NCBI Taxonomy" id="2319843"/>
    <lineage>
        <taxon>Bacteria</taxon>
        <taxon>Pseudomonadati</taxon>
        <taxon>Bacteroidota</taxon>
        <taxon>Cytophagia</taxon>
        <taxon>Cytophagales</taxon>
        <taxon>Hymenobacteraceae</taxon>
        <taxon>Hymenobacter</taxon>
    </lineage>
</organism>
<keyword evidence="5" id="KW-0547">Nucleotide-binding</keyword>
<dbReference type="InterPro" id="IPR005835">
    <property type="entry name" value="NTP_transferase_dom"/>
</dbReference>
<feature type="domain" description="MannoseP isomerase/GMP-like beta-helix" evidence="9">
    <location>
        <begin position="304"/>
        <end position="352"/>
    </location>
</feature>
<evidence type="ECO:0000256" key="1">
    <source>
        <dbReference type="ARBA" id="ARBA00006115"/>
    </source>
</evidence>
<evidence type="ECO:0000256" key="4">
    <source>
        <dbReference type="ARBA" id="ARBA00022695"/>
    </source>
</evidence>
<dbReference type="Pfam" id="PF22640">
    <property type="entry name" value="ManC_GMP_beta-helix"/>
    <property type="match status" value="1"/>
</dbReference>
<dbReference type="FunFam" id="3.90.550.10:FF:000046">
    <property type="entry name" value="Mannose-1-phosphate guanylyltransferase (GDP)"/>
    <property type="match status" value="1"/>
</dbReference>
<evidence type="ECO:0000313" key="10">
    <source>
        <dbReference type="EMBL" id="AYA38602.1"/>
    </source>
</evidence>
<name>A0A3B7R4C1_9BACT</name>
<evidence type="ECO:0000259" key="9">
    <source>
        <dbReference type="Pfam" id="PF22640"/>
    </source>
</evidence>
<dbReference type="SUPFAM" id="SSF53448">
    <property type="entry name" value="Nucleotide-diphospho-sugar transferases"/>
    <property type="match status" value="1"/>
</dbReference>
<keyword evidence="3 10" id="KW-0808">Transferase</keyword>
<dbReference type="Pfam" id="PF00483">
    <property type="entry name" value="NTP_transferase"/>
    <property type="match status" value="1"/>
</dbReference>
<dbReference type="InterPro" id="IPR029044">
    <property type="entry name" value="Nucleotide-diphossugar_trans"/>
</dbReference>
<keyword evidence="4 10" id="KW-0548">Nucleotidyltransferase</keyword>
<dbReference type="EMBL" id="CP032317">
    <property type="protein sequence ID" value="AYA38602.1"/>
    <property type="molecule type" value="Genomic_DNA"/>
</dbReference>
<evidence type="ECO:0000256" key="7">
    <source>
        <dbReference type="ARBA" id="ARBA00047343"/>
    </source>
</evidence>